<organism evidence="2 3">
    <name type="scientific">Mariniradius saccharolyticus AK6</name>
    <dbReference type="NCBI Taxonomy" id="1239962"/>
    <lineage>
        <taxon>Bacteria</taxon>
        <taxon>Pseudomonadati</taxon>
        <taxon>Bacteroidota</taxon>
        <taxon>Cytophagia</taxon>
        <taxon>Cytophagales</taxon>
        <taxon>Cyclobacteriaceae</taxon>
        <taxon>Mariniradius</taxon>
    </lineage>
</organism>
<gene>
    <name evidence="2" type="ORF">C943_03115</name>
</gene>
<evidence type="ECO:0000313" key="3">
    <source>
        <dbReference type="Proteomes" id="UP000010953"/>
    </source>
</evidence>
<evidence type="ECO:0000313" key="2">
    <source>
        <dbReference type="EMBL" id="EMS30833.1"/>
    </source>
</evidence>
<keyword evidence="3" id="KW-1185">Reference proteome</keyword>
<accession>M7X7Y1</accession>
<dbReference type="EMBL" id="AMZY02000034">
    <property type="protein sequence ID" value="EMS30833.1"/>
    <property type="molecule type" value="Genomic_DNA"/>
</dbReference>
<dbReference type="InParanoid" id="M7X7Y1"/>
<evidence type="ECO:0000256" key="1">
    <source>
        <dbReference type="SAM" id="Phobius"/>
    </source>
</evidence>
<comment type="caution">
    <text evidence="2">The sequence shown here is derived from an EMBL/GenBank/DDBJ whole genome shotgun (WGS) entry which is preliminary data.</text>
</comment>
<keyword evidence="1" id="KW-0812">Transmembrane</keyword>
<keyword evidence="1" id="KW-0472">Membrane</keyword>
<dbReference type="Proteomes" id="UP000010953">
    <property type="component" value="Unassembled WGS sequence"/>
</dbReference>
<name>M7X7Y1_9BACT</name>
<sequence>MLTGKQQSKYKQNHKVVLGAELFLSFHFFWVLIEINL</sequence>
<feature type="transmembrane region" description="Helical" evidence="1">
    <location>
        <begin position="16"/>
        <end position="33"/>
    </location>
</feature>
<dbReference type="AlphaFoldDB" id="M7X7Y1"/>
<reference evidence="2" key="1">
    <citation type="submission" date="2013-01" db="EMBL/GenBank/DDBJ databases">
        <title>Genome assembly of Mariniradius saccharolyticus AK6.</title>
        <authorList>
            <person name="Vaidya B."/>
            <person name="Khatri I."/>
            <person name="Tanuku N.R.S."/>
            <person name="Subramanian S."/>
            <person name="Pinnaka A."/>
        </authorList>
    </citation>
    <scope>NUCLEOTIDE SEQUENCE [LARGE SCALE GENOMIC DNA]</scope>
    <source>
        <strain evidence="2">AK6</strain>
    </source>
</reference>
<keyword evidence="1" id="KW-1133">Transmembrane helix</keyword>
<proteinExistence type="predicted"/>
<protein>
    <submittedName>
        <fullName evidence="2">Uncharacterized protein</fullName>
    </submittedName>
</protein>